<feature type="transmembrane region" description="Helical" evidence="1">
    <location>
        <begin position="571"/>
        <end position="595"/>
    </location>
</feature>
<accession>A0A8H7A482</accession>
<sequence length="697" mass="77642">MSSGLTQSGMQENDIYIGLWTDWSHGSIAGATLTLTKRDGGLLTAFIALFVTIIGERFWSIVSFVAHVILSREAAQDGIYHQRQAILHNTSISSAALWRLLRISWAWRRHHNASLFRRIFPSLLLSFITLSAFAVAGIFSSRVATSTGGEVLISSLYCGILNPFITQADALASMNTYAFHRMQLSSNYALLCYRNTSSREDCPRFARESLPFNITKNNACPFPGQESICRNSSATIQLDSGFINSHFDLGINAPPENRFLYRRIVECTPLHNEGYTRHVNVTRGSNSSILYPVVDFFYGTTRSSNKTYQYSASLPLTDFTRNVNFGITEYVLRSRTYFTLGAEFSDWENTWSPIPELLVPDGDITIAFLSANDIVFLNQVDDPWYSAHTPAGEIELAGVNSSAVFPVPAYVHDDPVRALGCIERYQFCNPNVSNKSSCTPLGGIDQAVQQAPHLYQNEVQRAHIKWSATRIITMSAALSTVINFLGTSCLQSRSALWRGIQSSLPENQWEVEIESWFKVTMANLQSTILEQATGPTEPAIRQFLTRPNNTEEHQMCANQKIRSDSFTSFNVLGLTIIFTLGGLITLISFVLPFAVERVQRRRNPYSGVEWIANETLQLQRLAHEAVGAGTWQGTHTDWPTTAQTESLAVIDMSHPKHPKLKVAEKNDEVSDSSGTTIASVQVPKTLVTPARRSSCLF</sequence>
<keyword evidence="1" id="KW-0472">Membrane</keyword>
<keyword evidence="1" id="KW-1133">Transmembrane helix</keyword>
<proteinExistence type="predicted"/>
<keyword evidence="1" id="KW-0812">Transmembrane</keyword>
<evidence type="ECO:0000313" key="2">
    <source>
        <dbReference type="EMBL" id="KAF7502263.1"/>
    </source>
</evidence>
<keyword evidence="3" id="KW-1185">Reference proteome</keyword>
<gene>
    <name evidence="2" type="ORF">GJ744_006285</name>
</gene>
<reference evidence="2" key="1">
    <citation type="submission" date="2020-02" db="EMBL/GenBank/DDBJ databases">
        <authorList>
            <person name="Palmer J.M."/>
        </authorList>
    </citation>
    <scope>NUCLEOTIDE SEQUENCE</scope>
    <source>
        <strain evidence="2">EPUS1.4</strain>
        <tissue evidence="2">Thallus</tissue>
    </source>
</reference>
<protein>
    <submittedName>
        <fullName evidence="2">Uncharacterized protein</fullName>
    </submittedName>
</protein>
<organism evidence="2 3">
    <name type="scientific">Endocarpon pusillum</name>
    <dbReference type="NCBI Taxonomy" id="364733"/>
    <lineage>
        <taxon>Eukaryota</taxon>
        <taxon>Fungi</taxon>
        <taxon>Dikarya</taxon>
        <taxon>Ascomycota</taxon>
        <taxon>Pezizomycotina</taxon>
        <taxon>Eurotiomycetes</taxon>
        <taxon>Chaetothyriomycetidae</taxon>
        <taxon>Verrucariales</taxon>
        <taxon>Verrucariaceae</taxon>
        <taxon>Endocarpon</taxon>
    </lineage>
</organism>
<dbReference type="OrthoDB" id="3540210at2759"/>
<feature type="transmembrane region" description="Helical" evidence="1">
    <location>
        <begin position="119"/>
        <end position="139"/>
    </location>
</feature>
<comment type="caution">
    <text evidence="2">The sequence shown here is derived from an EMBL/GenBank/DDBJ whole genome shotgun (WGS) entry which is preliminary data.</text>
</comment>
<feature type="transmembrane region" description="Helical" evidence="1">
    <location>
        <begin position="42"/>
        <end position="66"/>
    </location>
</feature>
<dbReference type="AlphaFoldDB" id="A0A8H7A482"/>
<name>A0A8H7A482_9EURO</name>
<evidence type="ECO:0000256" key="1">
    <source>
        <dbReference type="SAM" id="Phobius"/>
    </source>
</evidence>
<evidence type="ECO:0000313" key="3">
    <source>
        <dbReference type="Proteomes" id="UP000606974"/>
    </source>
</evidence>
<dbReference type="Proteomes" id="UP000606974">
    <property type="component" value="Unassembled WGS sequence"/>
</dbReference>
<dbReference type="EMBL" id="JAACFV010000283">
    <property type="protein sequence ID" value="KAF7502263.1"/>
    <property type="molecule type" value="Genomic_DNA"/>
</dbReference>